<dbReference type="PANTHER" id="PTHR10695:SF46">
    <property type="entry name" value="BIFUNCTIONAL COENZYME A SYNTHASE-RELATED"/>
    <property type="match status" value="1"/>
</dbReference>
<comment type="pathway">
    <text evidence="5">Cofactor biosynthesis; coenzyme A biosynthesis; CoA from (R)-pantothenate: step 5/5.</text>
</comment>
<dbReference type="Gene3D" id="3.40.50.300">
    <property type="entry name" value="P-loop containing nucleotide triphosphate hydrolases"/>
    <property type="match status" value="1"/>
</dbReference>
<evidence type="ECO:0000313" key="8">
    <source>
        <dbReference type="EMBL" id="SNV08258.1"/>
    </source>
</evidence>
<dbReference type="RefSeq" id="WP_066428432.1">
    <property type="nucleotide sequence ID" value="NZ_CP014227.1"/>
</dbReference>
<dbReference type="SUPFAM" id="SSF52540">
    <property type="entry name" value="P-loop containing nucleoside triphosphate hydrolases"/>
    <property type="match status" value="1"/>
</dbReference>
<evidence type="ECO:0000313" key="10">
    <source>
        <dbReference type="Proteomes" id="UP000215539"/>
    </source>
</evidence>
<dbReference type="InterPro" id="IPR001977">
    <property type="entry name" value="Depp_CoAkinase"/>
</dbReference>
<evidence type="ECO:0000256" key="3">
    <source>
        <dbReference type="ARBA" id="ARBA00022840"/>
    </source>
</evidence>
<evidence type="ECO:0000256" key="4">
    <source>
        <dbReference type="ARBA" id="ARBA00022993"/>
    </source>
</evidence>
<dbReference type="PANTHER" id="PTHR10695">
    <property type="entry name" value="DEPHOSPHO-COA KINASE-RELATED"/>
    <property type="match status" value="1"/>
</dbReference>
<dbReference type="HAMAP" id="MF_00376">
    <property type="entry name" value="Dephospho_CoA_kinase"/>
    <property type="match status" value="1"/>
</dbReference>
<dbReference type="GO" id="GO:0004140">
    <property type="term" value="F:dephospho-CoA kinase activity"/>
    <property type="evidence" value="ECO:0007669"/>
    <property type="project" value="UniProtKB-UniRule"/>
</dbReference>
<protein>
    <recommendedName>
        <fullName evidence="5 6">Dephospho-CoA kinase</fullName>
        <ecNumber evidence="5 6">2.7.1.24</ecNumber>
    </recommendedName>
    <alternativeName>
        <fullName evidence="5">Dephosphocoenzyme A kinase</fullName>
    </alternativeName>
</protein>
<dbReference type="EMBL" id="CP014227">
    <property type="protein sequence ID" value="AMD84704.1"/>
    <property type="molecule type" value="Genomic_DNA"/>
</dbReference>
<evidence type="ECO:0000256" key="5">
    <source>
        <dbReference type="HAMAP-Rule" id="MF_00376"/>
    </source>
</evidence>
<keyword evidence="3 5" id="KW-0067">ATP-binding</keyword>
<evidence type="ECO:0000256" key="2">
    <source>
        <dbReference type="ARBA" id="ARBA00022741"/>
    </source>
</evidence>
<comment type="catalytic activity">
    <reaction evidence="5">
        <text>3'-dephospho-CoA + ATP = ADP + CoA + H(+)</text>
        <dbReference type="Rhea" id="RHEA:18245"/>
        <dbReference type="ChEBI" id="CHEBI:15378"/>
        <dbReference type="ChEBI" id="CHEBI:30616"/>
        <dbReference type="ChEBI" id="CHEBI:57287"/>
        <dbReference type="ChEBI" id="CHEBI:57328"/>
        <dbReference type="ChEBI" id="CHEBI:456216"/>
        <dbReference type="EC" id="2.7.1.24"/>
    </reaction>
</comment>
<reference evidence="8 10" key="2">
    <citation type="submission" date="2017-06" db="EMBL/GenBank/DDBJ databases">
        <authorList>
            <consortium name="Pathogen Informatics"/>
        </authorList>
    </citation>
    <scope>NUCLEOTIDE SEQUENCE [LARGE SCALE GENOMIC DNA]</scope>
    <source>
        <strain evidence="8 10">NCTC12947</strain>
    </source>
</reference>
<evidence type="ECO:0000313" key="9">
    <source>
        <dbReference type="Proteomes" id="UP000065822"/>
    </source>
</evidence>
<comment type="function">
    <text evidence="5">Catalyzes the phosphorylation of the 3'-hydroxyl group of dephosphocoenzyme A to form coenzyme A.</text>
</comment>
<keyword evidence="2 5" id="KW-0547">Nucleotide-binding</keyword>
<evidence type="ECO:0000313" key="7">
    <source>
        <dbReference type="EMBL" id="AMD84704.1"/>
    </source>
</evidence>
<keyword evidence="5 8" id="KW-0418">Kinase</keyword>
<evidence type="ECO:0000256" key="1">
    <source>
        <dbReference type="ARBA" id="ARBA00009018"/>
    </source>
</evidence>
<keyword evidence="5" id="KW-0963">Cytoplasm</keyword>
<dbReference type="GO" id="GO:0005737">
    <property type="term" value="C:cytoplasm"/>
    <property type="evidence" value="ECO:0007669"/>
    <property type="project" value="UniProtKB-SubCell"/>
</dbReference>
<comment type="similarity">
    <text evidence="1 5">Belongs to the CoaE family.</text>
</comment>
<dbReference type="KEGG" id="chg:AXF12_03680"/>
<accession>A0AAX2GZH7</accession>
<dbReference type="CDD" id="cd02022">
    <property type="entry name" value="DPCK"/>
    <property type="match status" value="1"/>
</dbReference>
<keyword evidence="9" id="KW-1185">Reference proteome</keyword>
<name>A0AAX2GZH7_9FLAO</name>
<dbReference type="NCBIfam" id="TIGR00152">
    <property type="entry name" value="dephospho-CoA kinase"/>
    <property type="match status" value="1"/>
</dbReference>
<dbReference type="GO" id="GO:0015937">
    <property type="term" value="P:coenzyme A biosynthetic process"/>
    <property type="evidence" value="ECO:0007669"/>
    <property type="project" value="UniProtKB-UniRule"/>
</dbReference>
<dbReference type="EMBL" id="LT906449">
    <property type="protein sequence ID" value="SNV08258.1"/>
    <property type="molecule type" value="Genomic_DNA"/>
</dbReference>
<proteinExistence type="inferred from homology"/>
<dbReference type="Pfam" id="PF01121">
    <property type="entry name" value="CoaE"/>
    <property type="match status" value="1"/>
</dbReference>
<dbReference type="AlphaFoldDB" id="A0AAX2GZH7"/>
<evidence type="ECO:0000256" key="6">
    <source>
        <dbReference type="NCBIfam" id="TIGR00152"/>
    </source>
</evidence>
<keyword evidence="4 5" id="KW-0173">Coenzyme A biosynthesis</keyword>
<organism evidence="8 10">
    <name type="scientific">Capnocytophaga haemolytica</name>
    <dbReference type="NCBI Taxonomy" id="45243"/>
    <lineage>
        <taxon>Bacteria</taxon>
        <taxon>Pseudomonadati</taxon>
        <taxon>Bacteroidota</taxon>
        <taxon>Flavobacteriia</taxon>
        <taxon>Flavobacteriales</taxon>
        <taxon>Flavobacteriaceae</taxon>
        <taxon>Capnocytophaga</taxon>
    </lineage>
</organism>
<dbReference type="InterPro" id="IPR027417">
    <property type="entry name" value="P-loop_NTPase"/>
</dbReference>
<comment type="subcellular location">
    <subcellularLocation>
        <location evidence="5">Cytoplasm</location>
    </subcellularLocation>
</comment>
<dbReference type="GO" id="GO:0005524">
    <property type="term" value="F:ATP binding"/>
    <property type="evidence" value="ECO:0007669"/>
    <property type="project" value="UniProtKB-UniRule"/>
</dbReference>
<dbReference type="PROSITE" id="PS51219">
    <property type="entry name" value="DPCK"/>
    <property type="match status" value="1"/>
</dbReference>
<gene>
    <name evidence="5 8" type="primary">coaE</name>
    <name evidence="7" type="ORF">AXF12_03680</name>
    <name evidence="8" type="ORF">SAMEA44541418_01001</name>
</gene>
<reference evidence="7 9" key="1">
    <citation type="submission" date="2016-02" db="EMBL/GenBank/DDBJ databases">
        <authorList>
            <person name="Holder M.E."/>
            <person name="Ajami N.J."/>
            <person name="Petrosino J.F."/>
        </authorList>
    </citation>
    <scope>NUCLEOTIDE SEQUENCE [LARGE SCALE GENOMIC DNA]</scope>
    <source>
        <strain evidence="7 9">CCUG 32990</strain>
    </source>
</reference>
<dbReference type="EC" id="2.7.1.24" evidence="5 6"/>
<dbReference type="Proteomes" id="UP000215539">
    <property type="component" value="Chromosome 1"/>
</dbReference>
<dbReference type="Proteomes" id="UP000065822">
    <property type="component" value="Chromosome"/>
</dbReference>
<sequence>MIVVGLTGGIGSGKSLVAKMFSSLGIAIYDSDTQAKHIIATNPQVKQAIKVLLGEEAYVDGVYNRTYVASIVFADTEKLAQLNNIVHPALALHFMQWKEKQQSPYVIKEAAILFESGAYKHCDYIITVTAPEKLRIARVMKRDNINEAQVVERMKQQWTDAERIALSDAVIENIDIDKTLKEVQKLHTQLLENIEKGR</sequence>
<feature type="binding site" evidence="5">
    <location>
        <begin position="11"/>
        <end position="16"/>
    </location>
    <ligand>
        <name>ATP</name>
        <dbReference type="ChEBI" id="CHEBI:30616"/>
    </ligand>
</feature>
<keyword evidence="5 8" id="KW-0808">Transferase</keyword>